<organism evidence="2 3">
    <name type="scientific">Dechloromonas denitrificans</name>
    <dbReference type="NCBI Taxonomy" id="281362"/>
    <lineage>
        <taxon>Bacteria</taxon>
        <taxon>Pseudomonadati</taxon>
        <taxon>Pseudomonadota</taxon>
        <taxon>Betaproteobacteria</taxon>
        <taxon>Rhodocyclales</taxon>
        <taxon>Azonexaceae</taxon>
        <taxon>Dechloromonas</taxon>
    </lineage>
</organism>
<feature type="domain" description="ATPase AAA-type core" evidence="1">
    <location>
        <begin position="216"/>
        <end position="309"/>
    </location>
</feature>
<dbReference type="Pfam" id="PF13304">
    <property type="entry name" value="AAA_21"/>
    <property type="match status" value="2"/>
</dbReference>
<dbReference type="InterPro" id="IPR027417">
    <property type="entry name" value="P-loop_NTPase"/>
</dbReference>
<dbReference type="GO" id="GO:0000731">
    <property type="term" value="P:DNA synthesis involved in DNA repair"/>
    <property type="evidence" value="ECO:0007669"/>
    <property type="project" value="TreeGrafter"/>
</dbReference>
<evidence type="ECO:0000313" key="2">
    <source>
        <dbReference type="EMBL" id="KXB30325.1"/>
    </source>
</evidence>
<dbReference type="SUPFAM" id="SSF52540">
    <property type="entry name" value="P-loop containing nucleoside triphosphate hydrolases"/>
    <property type="match status" value="1"/>
</dbReference>
<sequence>MNSIRKISIRGYKSIRELENFSLTNLNVLIGANGAGKSNFISFFRLLARLMAGELNYFIAKSGGPDAMLHYGRKRTPQMSAEMYFGSNGYKFALEPTLSNTLIFAWEQFYWDYNGYTFSLGSGHAETLSGSGRHAKVASYVVPSVRSWIVYHFHDTSDTAPMKQPCALNDNGWLRPDGANLAAYLYRLREQFPDHYRRIVDTVQLVAPFFADFQLRPNPLDQNSIQLEWNEIGSDFPFLGHHLSDGSLRFICLATVLLQPDELMPATILFDEPELGLHPYAIELLASLMHQAAVKHQLIVSTQSVELLNQFSPDQVIVVDRENDQSTFKRLDPKNLAVWLDEYSLGEMWKQNMFGGRPS</sequence>
<comment type="caution">
    <text evidence="2">The sequence shown here is derived from an EMBL/GenBank/DDBJ whole genome shotgun (WGS) entry which is preliminary data.</text>
</comment>
<keyword evidence="3" id="KW-1185">Reference proteome</keyword>
<dbReference type="PIRSF" id="PIRSF029347">
    <property type="entry name" value="RecF"/>
    <property type="match status" value="1"/>
</dbReference>
<proteinExistence type="predicted"/>
<dbReference type="GO" id="GO:0016887">
    <property type="term" value="F:ATP hydrolysis activity"/>
    <property type="evidence" value="ECO:0007669"/>
    <property type="project" value="InterPro"/>
</dbReference>
<dbReference type="GO" id="GO:0005524">
    <property type="term" value="F:ATP binding"/>
    <property type="evidence" value="ECO:0007669"/>
    <property type="project" value="InterPro"/>
</dbReference>
<evidence type="ECO:0000259" key="1">
    <source>
        <dbReference type="Pfam" id="PF13304"/>
    </source>
</evidence>
<dbReference type="GO" id="GO:0006302">
    <property type="term" value="P:double-strand break repair"/>
    <property type="evidence" value="ECO:0007669"/>
    <property type="project" value="TreeGrafter"/>
</dbReference>
<gene>
    <name evidence="2" type="ORF">AT959_13325</name>
</gene>
<evidence type="ECO:0000313" key="3">
    <source>
        <dbReference type="Proteomes" id="UP000070186"/>
    </source>
</evidence>
<protein>
    <submittedName>
        <fullName evidence="2">Chromosome segregation protein SMC</fullName>
    </submittedName>
</protein>
<dbReference type="InterPro" id="IPR003959">
    <property type="entry name" value="ATPase_AAA_core"/>
</dbReference>
<dbReference type="PANTHER" id="PTHR32182:SF22">
    <property type="entry name" value="ATP-DEPENDENT ENDONUCLEASE, OLD FAMILY-RELATED"/>
    <property type="match status" value="1"/>
</dbReference>
<name>A0A133XHA5_9RHOO</name>
<feature type="domain" description="ATPase AAA-type core" evidence="1">
    <location>
        <begin position="26"/>
        <end position="82"/>
    </location>
</feature>
<reference evidence="2 3" key="1">
    <citation type="submission" date="2015-12" db="EMBL/GenBank/DDBJ databases">
        <title>Nitrous oxide reduction kinetics distinguish bacteria harboring typical versus atypical NosZ.</title>
        <authorList>
            <person name="Yoon S."/>
            <person name="Nissen S."/>
            <person name="Park D."/>
            <person name="Sanford R.A."/>
            <person name="Loeffler F.E."/>
        </authorList>
    </citation>
    <scope>NUCLEOTIDE SEQUENCE [LARGE SCALE GENOMIC DNA]</scope>
    <source>
        <strain evidence="2 3">ATCC BAA-841</strain>
    </source>
</reference>
<dbReference type="RefSeq" id="WP_066883842.1">
    <property type="nucleotide sequence ID" value="NZ_LODL01000021.1"/>
</dbReference>
<dbReference type="EMBL" id="LODL01000021">
    <property type="protein sequence ID" value="KXB30325.1"/>
    <property type="molecule type" value="Genomic_DNA"/>
</dbReference>
<accession>A0A133XHA5</accession>
<dbReference type="AlphaFoldDB" id="A0A133XHA5"/>
<dbReference type="InterPro" id="IPR014555">
    <property type="entry name" value="RecF-like"/>
</dbReference>
<dbReference type="Gene3D" id="3.40.50.300">
    <property type="entry name" value="P-loop containing nucleotide triphosphate hydrolases"/>
    <property type="match status" value="2"/>
</dbReference>
<dbReference type="Proteomes" id="UP000070186">
    <property type="component" value="Unassembled WGS sequence"/>
</dbReference>
<dbReference type="PANTHER" id="PTHR32182">
    <property type="entry name" value="DNA REPLICATION AND REPAIR PROTEIN RECF"/>
    <property type="match status" value="1"/>
</dbReference>
<dbReference type="STRING" id="281362.AT959_13325"/>